<dbReference type="Proteomes" id="UP000321893">
    <property type="component" value="Unassembled WGS sequence"/>
</dbReference>
<dbReference type="STRING" id="1423764.FC95_GL000296"/>
<sequence>MKRKYLLKLFTHGGWYLYRHGGNHDIWTNGKDKEVIPRHPDINEFLARDLIRKHHLK</sequence>
<reference evidence="8" key="1">
    <citation type="submission" date="2019-07" db="EMBL/GenBank/DDBJ databases">
        <title>Whole genome shotgun sequence of Lactobacillus kefiri NBRC 15888.</title>
        <authorList>
            <person name="Hosoyama A."/>
            <person name="Uohara A."/>
            <person name="Ohji S."/>
            <person name="Ichikawa N."/>
        </authorList>
    </citation>
    <scope>NUCLEOTIDE SEQUENCE [LARGE SCALE GENOMIC DNA]</scope>
    <source>
        <strain evidence="8">NBRC 15888</strain>
    </source>
</reference>
<accession>A0A511DVZ7</accession>
<evidence type="ECO:0000256" key="4">
    <source>
        <dbReference type="ARBA" id="ARBA00022759"/>
    </source>
</evidence>
<dbReference type="OrthoDB" id="9799854at2"/>
<evidence type="ECO:0000256" key="3">
    <source>
        <dbReference type="ARBA" id="ARBA00022722"/>
    </source>
</evidence>
<dbReference type="GO" id="GO:0016787">
    <property type="term" value="F:hydrolase activity"/>
    <property type="evidence" value="ECO:0007669"/>
    <property type="project" value="UniProtKB-KW"/>
</dbReference>
<keyword evidence="9" id="KW-1185">Reference proteome</keyword>
<dbReference type="RefSeq" id="WP_109249122.1">
    <property type="nucleotide sequence ID" value="NZ_BJVK01000030.1"/>
</dbReference>
<keyword evidence="3" id="KW-0540">Nuclease</keyword>
<keyword evidence="4" id="KW-0255">Endonuclease</keyword>
<comment type="similarity">
    <text evidence="1">Belongs to the HicA mRNA interferase family.</text>
</comment>
<dbReference type="EMBL" id="BJVK01000030">
    <property type="protein sequence ID" value="GEL29019.1"/>
    <property type="molecule type" value="Genomic_DNA"/>
</dbReference>
<evidence type="ECO:0000313" key="8">
    <source>
        <dbReference type="EMBL" id="GEL29019.1"/>
    </source>
</evidence>
<dbReference type="InterPro" id="IPR038570">
    <property type="entry name" value="HicA_sf"/>
</dbReference>
<evidence type="ECO:0000256" key="7">
    <source>
        <dbReference type="ARBA" id="ARBA00023016"/>
    </source>
</evidence>
<dbReference type="SUPFAM" id="SSF54786">
    <property type="entry name" value="YcfA/nrd intein domain"/>
    <property type="match status" value="1"/>
</dbReference>
<keyword evidence="7" id="KW-0346">Stress response</keyword>
<keyword evidence="2" id="KW-1277">Toxin-antitoxin system</keyword>
<dbReference type="Gene3D" id="3.30.920.30">
    <property type="entry name" value="Hypothetical protein"/>
    <property type="match status" value="1"/>
</dbReference>
<name>A0A511DVZ7_LENKE</name>
<organism evidence="8 9">
    <name type="scientific">Lentilactobacillus kefiri</name>
    <name type="common">Lactobacillus kefiri</name>
    <dbReference type="NCBI Taxonomy" id="33962"/>
    <lineage>
        <taxon>Bacteria</taxon>
        <taxon>Bacillati</taxon>
        <taxon>Bacillota</taxon>
        <taxon>Bacilli</taxon>
        <taxon>Lactobacillales</taxon>
        <taxon>Lactobacillaceae</taxon>
        <taxon>Lentilactobacillus</taxon>
    </lineage>
</organism>
<evidence type="ECO:0000256" key="5">
    <source>
        <dbReference type="ARBA" id="ARBA00022801"/>
    </source>
</evidence>
<dbReference type="AlphaFoldDB" id="A0A511DVZ7"/>
<dbReference type="GO" id="GO:0003729">
    <property type="term" value="F:mRNA binding"/>
    <property type="evidence" value="ECO:0007669"/>
    <property type="project" value="InterPro"/>
</dbReference>
<gene>
    <name evidence="8" type="ORF">LKE01_18390</name>
</gene>
<protein>
    <submittedName>
        <fullName evidence="8">Uncharacterized protein</fullName>
    </submittedName>
</protein>
<evidence type="ECO:0000256" key="6">
    <source>
        <dbReference type="ARBA" id="ARBA00022884"/>
    </source>
</evidence>
<dbReference type="GO" id="GO:0004519">
    <property type="term" value="F:endonuclease activity"/>
    <property type="evidence" value="ECO:0007669"/>
    <property type="project" value="UniProtKB-KW"/>
</dbReference>
<keyword evidence="6" id="KW-0694">RNA-binding</keyword>
<evidence type="ECO:0000256" key="2">
    <source>
        <dbReference type="ARBA" id="ARBA00022649"/>
    </source>
</evidence>
<dbReference type="Pfam" id="PF07927">
    <property type="entry name" value="HicA_toxin"/>
    <property type="match status" value="1"/>
</dbReference>
<comment type="caution">
    <text evidence="8">The sequence shown here is derived from an EMBL/GenBank/DDBJ whole genome shotgun (WGS) entry which is preliminary data.</text>
</comment>
<proteinExistence type="inferred from homology"/>
<evidence type="ECO:0000256" key="1">
    <source>
        <dbReference type="ARBA" id="ARBA00006620"/>
    </source>
</evidence>
<dbReference type="InterPro" id="IPR012933">
    <property type="entry name" value="HicA_mRNA_interferase"/>
</dbReference>
<keyword evidence="5" id="KW-0378">Hydrolase</keyword>
<evidence type="ECO:0000313" key="9">
    <source>
        <dbReference type="Proteomes" id="UP000321893"/>
    </source>
</evidence>